<proteinExistence type="predicted"/>
<reference evidence="2" key="1">
    <citation type="submission" date="2017-02" db="EMBL/GenBank/DDBJ databases">
        <authorList>
            <person name="Varghese N."/>
            <person name="Submissions S."/>
        </authorList>
    </citation>
    <scope>NUCLEOTIDE SEQUENCE [LARGE SCALE GENOMIC DNA]</scope>
    <source>
        <strain evidence="2">R11H</strain>
    </source>
</reference>
<dbReference type="RefSeq" id="WP_079638099.1">
    <property type="nucleotide sequence ID" value="NZ_FUYP01000007.1"/>
</dbReference>
<accession>A0A1T5BR75</accession>
<evidence type="ECO:0000313" key="1">
    <source>
        <dbReference type="EMBL" id="SKB49882.1"/>
    </source>
</evidence>
<evidence type="ECO:0000313" key="2">
    <source>
        <dbReference type="Proteomes" id="UP000190044"/>
    </source>
</evidence>
<dbReference type="EMBL" id="FUYP01000007">
    <property type="protein sequence ID" value="SKB49882.1"/>
    <property type="molecule type" value="Genomic_DNA"/>
</dbReference>
<dbReference type="Proteomes" id="UP000190044">
    <property type="component" value="Unassembled WGS sequence"/>
</dbReference>
<gene>
    <name evidence="1" type="ORF">SAMN06295937_100785</name>
</gene>
<keyword evidence="2" id="KW-1185">Reference proteome</keyword>
<dbReference type="AlphaFoldDB" id="A0A1T5BR75"/>
<sequence>MSTYAIAGGYSFTPMRVGVLLTSPRGDEMFFQPGDAAAHLLDTIEALDEIEDDDLRAWLSEIVLGDYFP</sequence>
<protein>
    <submittedName>
        <fullName evidence="1">Uncharacterized protein</fullName>
    </submittedName>
</protein>
<organism evidence="1 2">
    <name type="scientific">Sphingopyxis flava</name>
    <dbReference type="NCBI Taxonomy" id="1507287"/>
    <lineage>
        <taxon>Bacteria</taxon>
        <taxon>Pseudomonadati</taxon>
        <taxon>Pseudomonadota</taxon>
        <taxon>Alphaproteobacteria</taxon>
        <taxon>Sphingomonadales</taxon>
        <taxon>Sphingomonadaceae</taxon>
        <taxon>Sphingopyxis</taxon>
    </lineage>
</organism>
<name>A0A1T5BR75_9SPHN</name>